<dbReference type="RefSeq" id="WP_204864335.1">
    <property type="nucleotide sequence ID" value="NZ_JACJKH010000019.1"/>
</dbReference>
<feature type="chain" id="PRO_5045952481" evidence="1">
    <location>
        <begin position="31"/>
        <end position="146"/>
    </location>
</feature>
<sequence>MKRRKLLSKAAAVMTAVLLVFGVSGQMASAAEESAEQIGYITVQPRGVYLQSGFSKISKPGDGKITAGGNTTAQKVVSEVSIDVIVERKVNGSWYHYTSWTTTKKNAIAVTSYKTLTVPKGYYYRVRSAHYANSDVSSSATGGLYI</sequence>
<evidence type="ECO:0000313" key="2">
    <source>
        <dbReference type="EMBL" id="MBM6744781.1"/>
    </source>
</evidence>
<protein>
    <submittedName>
        <fullName evidence="2">Uncharacterized protein</fullName>
    </submittedName>
</protein>
<evidence type="ECO:0000313" key="3">
    <source>
        <dbReference type="Proteomes" id="UP000775686"/>
    </source>
</evidence>
<accession>A0ABS2EIT5</accession>
<dbReference type="EMBL" id="JACJKH010000019">
    <property type="protein sequence ID" value="MBM6744781.1"/>
    <property type="molecule type" value="Genomic_DNA"/>
</dbReference>
<comment type="caution">
    <text evidence="2">The sequence shown here is derived from an EMBL/GenBank/DDBJ whole genome shotgun (WGS) entry which is preliminary data.</text>
</comment>
<reference evidence="2 3" key="1">
    <citation type="journal article" date="2021" name="Sci. Rep.">
        <title>The distribution of antibiotic resistance genes in chicken gut microbiota commensals.</title>
        <authorList>
            <person name="Juricova H."/>
            <person name="Matiasovicova J."/>
            <person name="Kubasova T."/>
            <person name="Cejkova D."/>
            <person name="Rychlik I."/>
        </authorList>
    </citation>
    <scope>NUCLEOTIDE SEQUENCE [LARGE SCALE GENOMIC DNA]</scope>
    <source>
        <strain evidence="2 3">An770</strain>
    </source>
</reference>
<dbReference type="Pfam" id="PF19644">
    <property type="entry name" value="DUF6147"/>
    <property type="match status" value="1"/>
</dbReference>
<evidence type="ECO:0000256" key="1">
    <source>
        <dbReference type="SAM" id="SignalP"/>
    </source>
</evidence>
<gene>
    <name evidence="2" type="ORF">H6A32_10775</name>
</gene>
<dbReference type="InterPro" id="IPR046145">
    <property type="entry name" value="DUF6147"/>
</dbReference>
<name>A0ABS2EIT5_9FIRM</name>
<feature type="signal peptide" evidence="1">
    <location>
        <begin position="1"/>
        <end position="30"/>
    </location>
</feature>
<keyword evidence="3" id="KW-1185">Reference proteome</keyword>
<proteinExistence type="predicted"/>
<organism evidence="2 3">
    <name type="scientific">Drancourtella massiliensis</name>
    <dbReference type="NCBI Taxonomy" id="1632013"/>
    <lineage>
        <taxon>Bacteria</taxon>
        <taxon>Bacillati</taxon>
        <taxon>Bacillota</taxon>
        <taxon>Clostridia</taxon>
        <taxon>Eubacteriales</taxon>
        <taxon>Oscillospiraceae</taxon>
        <taxon>Drancourtella</taxon>
    </lineage>
</organism>
<dbReference type="Proteomes" id="UP000775686">
    <property type="component" value="Unassembled WGS sequence"/>
</dbReference>
<keyword evidence="1" id="KW-0732">Signal</keyword>